<proteinExistence type="predicted"/>
<dbReference type="EMBL" id="JARPTX010000177">
    <property type="protein sequence ID" value="MDT2371498.1"/>
    <property type="molecule type" value="Genomic_DNA"/>
</dbReference>
<name>A0AAW8RQL7_ENTFC</name>
<sequence>MEDSPELFPMLKDRLNELTEKRRQLQIRENEILGIFQQQGEPIQVKDVQQILTSLDCFLIQSEKKQVKALYHTFIEKITFDPNQK</sequence>
<organism evidence="1 2">
    <name type="scientific">Enterococcus faecium</name>
    <name type="common">Streptococcus faecium</name>
    <dbReference type="NCBI Taxonomy" id="1352"/>
    <lineage>
        <taxon>Bacteria</taxon>
        <taxon>Bacillati</taxon>
        <taxon>Bacillota</taxon>
        <taxon>Bacilli</taxon>
        <taxon>Lactobacillales</taxon>
        <taxon>Enterococcaceae</taxon>
        <taxon>Enterococcus</taxon>
    </lineage>
</organism>
<evidence type="ECO:0000313" key="1">
    <source>
        <dbReference type="EMBL" id="MDT2371498.1"/>
    </source>
</evidence>
<accession>A0AAW8RQL7</accession>
<evidence type="ECO:0000313" key="2">
    <source>
        <dbReference type="Proteomes" id="UP001260956"/>
    </source>
</evidence>
<protein>
    <submittedName>
        <fullName evidence="1">GTP pyrophosphokinase</fullName>
    </submittedName>
</protein>
<reference evidence="1" key="1">
    <citation type="submission" date="2023-03" db="EMBL/GenBank/DDBJ databases">
        <authorList>
            <person name="Shen W."/>
            <person name="Cai J."/>
        </authorList>
    </citation>
    <scope>NUCLEOTIDE SEQUENCE</scope>
    <source>
        <strain evidence="1">B1010-2</strain>
    </source>
</reference>
<gene>
    <name evidence="1" type="ORF">P6Z85_15490</name>
</gene>
<dbReference type="AlphaFoldDB" id="A0AAW8RQL7"/>
<dbReference type="Proteomes" id="UP001260956">
    <property type="component" value="Unassembled WGS sequence"/>
</dbReference>
<comment type="caution">
    <text evidence="1">The sequence shown here is derived from an EMBL/GenBank/DDBJ whole genome shotgun (WGS) entry which is preliminary data.</text>
</comment>